<dbReference type="InterPro" id="IPR016496">
    <property type="entry name" value="GTPase_HflX"/>
</dbReference>
<dbReference type="InterPro" id="IPR005225">
    <property type="entry name" value="Small_GTP-bd"/>
</dbReference>
<dbReference type="InterPro" id="IPR030394">
    <property type="entry name" value="G_HFLX_dom"/>
</dbReference>
<dbReference type="InterPro" id="IPR045498">
    <property type="entry name" value="HflX_C"/>
</dbReference>
<dbReference type="Pfam" id="PF19275">
    <property type="entry name" value="HflX_C"/>
    <property type="match status" value="1"/>
</dbReference>
<dbReference type="Pfam" id="PF01926">
    <property type="entry name" value="MMR_HSR1"/>
    <property type="match status" value="1"/>
</dbReference>
<dbReference type="NCBIfam" id="TIGR03156">
    <property type="entry name" value="GTP_HflX"/>
    <property type="match status" value="1"/>
</dbReference>
<sequence length="232" mass="25588">MHRKARQASKLAAVALVGYTNAGKSTLLNILANASVFAEDQLFATLDPTTRKINLPNGLDVLVTDTVGFVQKLPHHLVAAFRATLEEVIQADLLIHVIDASHPQQEEQSNAVFKVLSELKAADKPILTAYNKIDKADSKVIERLLRAEDSVAISARTGQGIEQLNRLIEEKVKPVVVDMEFLIPYNDSGILSQLYEQATVQSVEYCEDGIHVRAELPSEKQTRFNSFVIGDV</sequence>
<proteinExistence type="predicted"/>
<dbReference type="GO" id="GO:0005525">
    <property type="term" value="F:GTP binding"/>
    <property type="evidence" value="ECO:0007669"/>
    <property type="project" value="InterPro"/>
</dbReference>
<dbReference type="PANTHER" id="PTHR10229">
    <property type="entry name" value="GTP-BINDING PROTEIN HFLX"/>
    <property type="match status" value="1"/>
</dbReference>
<gene>
    <name evidence="2" type="primary">hflX_34</name>
    <name evidence="2" type="ORF">SDC9_146815</name>
</gene>
<accession>A0A645EFT8</accession>
<dbReference type="GO" id="GO:0043022">
    <property type="term" value="F:ribosome binding"/>
    <property type="evidence" value="ECO:0007669"/>
    <property type="project" value="TreeGrafter"/>
</dbReference>
<evidence type="ECO:0000313" key="2">
    <source>
        <dbReference type="EMBL" id="MPM99623.1"/>
    </source>
</evidence>
<dbReference type="SUPFAM" id="SSF52540">
    <property type="entry name" value="P-loop containing nucleoside triphosphate hydrolases"/>
    <property type="match status" value="1"/>
</dbReference>
<dbReference type="CDD" id="cd01878">
    <property type="entry name" value="HflX"/>
    <property type="match status" value="1"/>
</dbReference>
<dbReference type="GO" id="GO:0005737">
    <property type="term" value="C:cytoplasm"/>
    <property type="evidence" value="ECO:0007669"/>
    <property type="project" value="TreeGrafter"/>
</dbReference>
<dbReference type="NCBIfam" id="TIGR00231">
    <property type="entry name" value="small_GTP"/>
    <property type="match status" value="1"/>
</dbReference>
<dbReference type="FunFam" id="3.40.50.300:FF:000173">
    <property type="entry name" value="GTPase HflX"/>
    <property type="match status" value="1"/>
</dbReference>
<dbReference type="Gene3D" id="3.40.50.300">
    <property type="entry name" value="P-loop containing nucleotide triphosphate hydrolases"/>
    <property type="match status" value="1"/>
</dbReference>
<dbReference type="AlphaFoldDB" id="A0A645EFT8"/>
<protein>
    <submittedName>
        <fullName evidence="2">GTPase HflX</fullName>
    </submittedName>
</protein>
<comment type="caution">
    <text evidence="2">The sequence shown here is derived from an EMBL/GenBank/DDBJ whole genome shotgun (WGS) entry which is preliminary data.</text>
</comment>
<evidence type="ECO:0000259" key="1">
    <source>
        <dbReference type="PROSITE" id="PS51705"/>
    </source>
</evidence>
<dbReference type="EMBL" id="VSSQ01045714">
    <property type="protein sequence ID" value="MPM99623.1"/>
    <property type="molecule type" value="Genomic_DNA"/>
</dbReference>
<dbReference type="PROSITE" id="PS51705">
    <property type="entry name" value="G_HFLX"/>
    <property type="match status" value="1"/>
</dbReference>
<dbReference type="InterPro" id="IPR027417">
    <property type="entry name" value="P-loop_NTPase"/>
</dbReference>
<name>A0A645EFT8_9ZZZZ</name>
<dbReference type="PRINTS" id="PR00326">
    <property type="entry name" value="GTP1OBG"/>
</dbReference>
<dbReference type="InterPro" id="IPR006073">
    <property type="entry name" value="GTP-bd"/>
</dbReference>
<feature type="domain" description="Hflx-type G" evidence="1">
    <location>
        <begin position="12"/>
        <end position="176"/>
    </location>
</feature>
<organism evidence="2">
    <name type="scientific">bioreactor metagenome</name>
    <dbReference type="NCBI Taxonomy" id="1076179"/>
    <lineage>
        <taxon>unclassified sequences</taxon>
        <taxon>metagenomes</taxon>
        <taxon>ecological metagenomes</taxon>
    </lineage>
</organism>
<reference evidence="2" key="1">
    <citation type="submission" date="2019-08" db="EMBL/GenBank/DDBJ databases">
        <authorList>
            <person name="Kucharzyk K."/>
            <person name="Murdoch R.W."/>
            <person name="Higgins S."/>
            <person name="Loffler F."/>
        </authorList>
    </citation>
    <scope>NUCLEOTIDE SEQUENCE</scope>
</reference>
<dbReference type="PANTHER" id="PTHR10229:SF0">
    <property type="entry name" value="GTP-BINDING PROTEIN 6-RELATED"/>
    <property type="match status" value="1"/>
</dbReference>